<feature type="chain" id="PRO_5039511506" description="Fibronectin type-III domain-containing protein" evidence="1">
    <location>
        <begin position="40"/>
        <end position="357"/>
    </location>
</feature>
<dbReference type="CDD" id="cd05379">
    <property type="entry name" value="CAP_bacterial"/>
    <property type="match status" value="1"/>
</dbReference>
<proteinExistence type="predicted"/>
<evidence type="ECO:0000313" key="3">
    <source>
        <dbReference type="EMBL" id="NBH60583.1"/>
    </source>
</evidence>
<dbReference type="CDD" id="cd00063">
    <property type="entry name" value="FN3"/>
    <property type="match status" value="1"/>
</dbReference>
<dbReference type="InterPro" id="IPR003343">
    <property type="entry name" value="Big_2"/>
</dbReference>
<accession>A0A845QII1</accession>
<dbReference type="EMBL" id="QXWK01000003">
    <property type="protein sequence ID" value="NBH60583.1"/>
    <property type="molecule type" value="Genomic_DNA"/>
</dbReference>
<dbReference type="Gene3D" id="2.60.40.1080">
    <property type="match status" value="1"/>
</dbReference>
<dbReference type="InterPro" id="IPR036116">
    <property type="entry name" value="FN3_sf"/>
</dbReference>
<organism evidence="3 4">
    <name type="scientific">Anaerotruncus colihominis</name>
    <dbReference type="NCBI Taxonomy" id="169435"/>
    <lineage>
        <taxon>Bacteria</taxon>
        <taxon>Bacillati</taxon>
        <taxon>Bacillota</taxon>
        <taxon>Clostridia</taxon>
        <taxon>Eubacteriales</taxon>
        <taxon>Oscillospiraceae</taxon>
        <taxon>Anaerotruncus</taxon>
    </lineage>
</organism>
<dbReference type="InterPro" id="IPR035940">
    <property type="entry name" value="CAP_sf"/>
</dbReference>
<dbReference type="SMART" id="SM00060">
    <property type="entry name" value="FN3"/>
    <property type="match status" value="1"/>
</dbReference>
<feature type="domain" description="Fibronectin type-III" evidence="2">
    <location>
        <begin position="47"/>
        <end position="134"/>
    </location>
</feature>
<dbReference type="SMART" id="SM00635">
    <property type="entry name" value="BID_2"/>
    <property type="match status" value="1"/>
</dbReference>
<dbReference type="Pfam" id="PF00041">
    <property type="entry name" value="fn3"/>
    <property type="match status" value="1"/>
</dbReference>
<dbReference type="InterPro" id="IPR003961">
    <property type="entry name" value="FN3_dom"/>
</dbReference>
<evidence type="ECO:0000256" key="1">
    <source>
        <dbReference type="SAM" id="SignalP"/>
    </source>
</evidence>
<evidence type="ECO:0000259" key="2">
    <source>
        <dbReference type="PROSITE" id="PS50853"/>
    </source>
</evidence>
<dbReference type="InterPro" id="IPR013783">
    <property type="entry name" value="Ig-like_fold"/>
</dbReference>
<keyword evidence="4" id="KW-1185">Reference proteome</keyword>
<name>A0A845QII1_9FIRM</name>
<dbReference type="PANTHER" id="PTHR31157:SF1">
    <property type="entry name" value="SCP DOMAIN-CONTAINING PROTEIN"/>
    <property type="match status" value="1"/>
</dbReference>
<dbReference type="PROSITE" id="PS50853">
    <property type="entry name" value="FN3"/>
    <property type="match status" value="1"/>
</dbReference>
<evidence type="ECO:0000313" key="4">
    <source>
        <dbReference type="Proteomes" id="UP000446866"/>
    </source>
</evidence>
<keyword evidence="1" id="KW-0732">Signal</keyword>
<feature type="signal peptide" evidence="1">
    <location>
        <begin position="1"/>
        <end position="39"/>
    </location>
</feature>
<dbReference type="SUPFAM" id="SSF55797">
    <property type="entry name" value="PR-1-like"/>
    <property type="match status" value="1"/>
</dbReference>
<dbReference type="Gene3D" id="2.60.40.10">
    <property type="entry name" value="Immunoglobulins"/>
    <property type="match status" value="1"/>
</dbReference>
<dbReference type="InterPro" id="IPR014044">
    <property type="entry name" value="CAP_dom"/>
</dbReference>
<dbReference type="SUPFAM" id="SSF49265">
    <property type="entry name" value="Fibronectin type III"/>
    <property type="match status" value="1"/>
</dbReference>
<dbReference type="InterPro" id="IPR008964">
    <property type="entry name" value="Invasin/intimin_cell_adhesion"/>
</dbReference>
<comment type="caution">
    <text evidence="3">The sequence shown here is derived from an EMBL/GenBank/DDBJ whole genome shotgun (WGS) entry which is preliminary data.</text>
</comment>
<protein>
    <recommendedName>
        <fullName evidence="2">Fibronectin type-III domain-containing protein</fullName>
    </recommendedName>
</protein>
<gene>
    <name evidence="3" type="ORF">D0435_02710</name>
</gene>
<dbReference type="Gene3D" id="3.40.33.10">
    <property type="entry name" value="CAP"/>
    <property type="match status" value="1"/>
</dbReference>
<reference evidence="3 4" key="1">
    <citation type="submission" date="2018-08" db="EMBL/GenBank/DDBJ databases">
        <title>Murine metabolic-syndrome-specific gut microbial biobank.</title>
        <authorList>
            <person name="Liu C."/>
        </authorList>
    </citation>
    <scope>NUCLEOTIDE SEQUENCE [LARGE SCALE GENOMIC DNA]</scope>
    <source>
        <strain evidence="3 4">28</strain>
    </source>
</reference>
<dbReference type="Pfam" id="PF00188">
    <property type="entry name" value="CAP"/>
    <property type="match status" value="1"/>
</dbReference>
<dbReference type="Proteomes" id="UP000446866">
    <property type="component" value="Unassembled WGS sequence"/>
</dbReference>
<dbReference type="SUPFAM" id="SSF49373">
    <property type="entry name" value="Invasin/intimin cell-adhesion fragments"/>
    <property type="match status" value="1"/>
</dbReference>
<dbReference type="PANTHER" id="PTHR31157">
    <property type="entry name" value="SCP DOMAIN-CONTAINING PROTEIN"/>
    <property type="match status" value="1"/>
</dbReference>
<dbReference type="AlphaFoldDB" id="A0A845QII1"/>
<dbReference type="Pfam" id="PF02368">
    <property type="entry name" value="Big_2"/>
    <property type="match status" value="1"/>
</dbReference>
<sequence length="357" mass="38925">MINAIIGKDEKTMKKIRFLALTLCLALVVCMAGSSFVFAGAEASLKAPSSVKAISSGTTTVKVSWSKVSGAEKYQVYRYYSSSKSWKRVRTTANATASFTGLTKNTTYKFKVRAVSGDSKSDYSNVVSAKTGVVTKISLDRKTKPLYGTASFTLKATVTAKAPSKTVTWTSSDKSIATVSSSGKVTAKGKGTVKITAKAHNGATASCLVTVGTEFDQTYQKEMLRLVNNLRKEKGLKPLQYAYSIQAASDLRAQEAWANKDMGHMRYTKKGTEGDFDSVYTDLGLKLSYRGTAENLAWRTDSYSDAKAAAQVYFNQWKNSKYHLANMLHKNAKSMAVSYHYQSGRTFAAASAQLFLM</sequence>